<dbReference type="STRING" id="6198.A0A075A0G3"/>
<keyword evidence="3" id="KW-1185">Reference proteome</keyword>
<dbReference type="Proteomes" id="UP000054324">
    <property type="component" value="Unassembled WGS sequence"/>
</dbReference>
<evidence type="ECO:0000313" key="3">
    <source>
        <dbReference type="Proteomes" id="UP000054324"/>
    </source>
</evidence>
<dbReference type="InterPro" id="IPR027417">
    <property type="entry name" value="P-loop_NTPase"/>
</dbReference>
<proteinExistence type="predicted"/>
<dbReference type="Gene3D" id="3.40.50.300">
    <property type="entry name" value="P-loop containing nucleotide triphosphate hydrolases"/>
    <property type="match status" value="1"/>
</dbReference>
<organism evidence="2 3">
    <name type="scientific">Opisthorchis viverrini</name>
    <name type="common">Southeast Asian liver fluke</name>
    <dbReference type="NCBI Taxonomy" id="6198"/>
    <lineage>
        <taxon>Eukaryota</taxon>
        <taxon>Metazoa</taxon>
        <taxon>Spiralia</taxon>
        <taxon>Lophotrochozoa</taxon>
        <taxon>Platyhelminthes</taxon>
        <taxon>Trematoda</taxon>
        <taxon>Digenea</taxon>
        <taxon>Opisthorchiida</taxon>
        <taxon>Opisthorchiata</taxon>
        <taxon>Opisthorchiidae</taxon>
        <taxon>Opisthorchis</taxon>
    </lineage>
</organism>
<dbReference type="InterPro" id="IPR006073">
    <property type="entry name" value="GTP-bd"/>
</dbReference>
<dbReference type="SUPFAM" id="SSF52540">
    <property type="entry name" value="P-loop containing nucleoside triphosphate hydrolases"/>
    <property type="match status" value="1"/>
</dbReference>
<evidence type="ECO:0000259" key="1">
    <source>
        <dbReference type="Pfam" id="PF01926"/>
    </source>
</evidence>
<dbReference type="PANTHER" id="PTHR46406:SF1">
    <property type="entry name" value="NITRIC OXIDE-ASSOCIATED PROTEIN 1"/>
    <property type="match status" value="1"/>
</dbReference>
<dbReference type="GO" id="GO:0005525">
    <property type="term" value="F:GTP binding"/>
    <property type="evidence" value="ECO:0007669"/>
    <property type="project" value="InterPro"/>
</dbReference>
<dbReference type="KEGG" id="ovi:T265_12727"/>
<gene>
    <name evidence="2" type="ORF">T265_12727</name>
</gene>
<dbReference type="OrthoDB" id="1696305at2759"/>
<accession>A0A075A0G3</accession>
<dbReference type="AlphaFoldDB" id="A0A075A0G3"/>
<dbReference type="GeneID" id="20326895"/>
<dbReference type="PANTHER" id="PTHR46406">
    <property type="entry name" value="NITRIC OXIDE-ASSOCIATED PROTEIN 1"/>
    <property type="match status" value="1"/>
</dbReference>
<evidence type="ECO:0000313" key="2">
    <source>
        <dbReference type="EMBL" id="KER32851.1"/>
    </source>
</evidence>
<reference evidence="2 3" key="1">
    <citation type="submission" date="2013-11" db="EMBL/GenBank/DDBJ databases">
        <title>Opisthorchis viverrini - life in the bile duct.</title>
        <authorList>
            <person name="Young N.D."/>
            <person name="Nagarajan N."/>
            <person name="Lin S.J."/>
            <person name="Korhonen P.K."/>
            <person name="Jex A.R."/>
            <person name="Hall R.S."/>
            <person name="Safavi-Hemami H."/>
            <person name="Kaewkong W."/>
            <person name="Bertrand D."/>
            <person name="Gao S."/>
            <person name="Seet Q."/>
            <person name="Wongkham S."/>
            <person name="Teh B.T."/>
            <person name="Wongkham C."/>
            <person name="Intapan P.M."/>
            <person name="Maleewong W."/>
            <person name="Yang X."/>
            <person name="Hu M."/>
            <person name="Wang Z."/>
            <person name="Hofmann A."/>
            <person name="Sternberg P.W."/>
            <person name="Tan P."/>
            <person name="Wang J."/>
            <person name="Gasser R.B."/>
        </authorList>
    </citation>
    <scope>NUCLEOTIDE SEQUENCE [LARGE SCALE GENOMIC DNA]</scope>
</reference>
<protein>
    <recommendedName>
        <fullName evidence="1">G domain-containing protein</fullName>
    </recommendedName>
</protein>
<dbReference type="EMBL" id="KL596630">
    <property type="protein sequence ID" value="KER32851.1"/>
    <property type="molecule type" value="Genomic_DNA"/>
</dbReference>
<dbReference type="InterPro" id="IPR052807">
    <property type="entry name" value="Mito_transl_resp_regulator"/>
</dbReference>
<dbReference type="RefSeq" id="XP_009163431.1">
    <property type="nucleotide sequence ID" value="XM_009165167.1"/>
</dbReference>
<name>A0A075A0G3_OPIVI</name>
<sequence length="737" mass="81199">MFSCVNRRSLFAIRLCSTSLKPYTKDQVKLKQTLKARPRPVRNGLTCLPVTVAKYLALNYEGQLGTDHCRDVSYPATHPADNDFRETPPAFPQFSSTPAALMRAYNDSDQTMPPLASTCSGCGSTLHCKTAGEPGFIPSAAYKRLHVIENRKSSRRGYARSPSSVICVRCTVLQNHLHALQVSWHIVSFSRKTSFSASTYEGPVLSHLRKDPDAAILLVADMLNLPHSLIPGLGQELGKRRYVFVLFCNHTSSYILVGNKVDELPIDQKNYLERWKQALIHAAHERSHIEEDSIVHVSLTSALTGYGINQLIDFLLSRKFNCAAPIYILGSTNVGKSSIFNRLLLSDVCKSEARETIHRATISDWPGTTAGLLKFPLVLMNSAKRGLREEAKYNTRHLTPDTKESEYVASCGFRYLKAQPIVTSDQRSYTPLADAAEKARSASPNLLSIPTYTRSCGVMEASEVDFTRLQQIYLPKGIQIDTGSWAGDRGYRLLTTFLDPRHFNDRAWCFDTPGFICPDQTLNYLSNKDLQAVSELNSNSAHSKRKAKNEADGSQRALIVPRTFIMRPGLALLLGNLGRLDLLQSPGPVYFTTFSTLPVHIVEQTEFEQYVTEHAASLGPGHEVSDGGPCGHLPPLKSRVLDPVSPQISAKMSSVDVVLSGAGWISVVGISTRNGSTSDEEELEAVESHSSSGQIHLCAWTPGGLGISVRKPPLVPNAVNRRGKRLLFMREFGGDAS</sequence>
<dbReference type="CTD" id="20326895"/>
<dbReference type="Pfam" id="PF01926">
    <property type="entry name" value="MMR_HSR1"/>
    <property type="match status" value="1"/>
</dbReference>
<feature type="domain" description="G" evidence="1">
    <location>
        <begin position="326"/>
        <end position="371"/>
    </location>
</feature>